<dbReference type="Pfam" id="PF00905">
    <property type="entry name" value="Transpeptidase"/>
    <property type="match status" value="1"/>
</dbReference>
<accession>A0A9W6H3P4</accession>
<evidence type="ECO:0000256" key="1">
    <source>
        <dbReference type="ARBA" id="ARBA00004370"/>
    </source>
</evidence>
<reference evidence="6" key="1">
    <citation type="journal article" date="2014" name="Int. J. Syst. Evol. Microbiol.">
        <title>Complete genome sequence of Corynebacterium casei LMG S-19264T (=DSM 44701T), isolated from a smear-ripened cheese.</title>
        <authorList>
            <consortium name="US DOE Joint Genome Institute (JGI-PGF)"/>
            <person name="Walter F."/>
            <person name="Albersmeier A."/>
            <person name="Kalinowski J."/>
            <person name="Ruckert C."/>
        </authorList>
    </citation>
    <scope>NUCLEOTIDE SEQUENCE</scope>
    <source>
        <strain evidence="6">VKM Ac-1020</strain>
    </source>
</reference>
<dbReference type="PANTHER" id="PTHR30627">
    <property type="entry name" value="PEPTIDOGLYCAN D,D-TRANSPEPTIDASE"/>
    <property type="match status" value="1"/>
</dbReference>
<evidence type="ECO:0000259" key="5">
    <source>
        <dbReference type="Pfam" id="PF03717"/>
    </source>
</evidence>
<proteinExistence type="inferred from homology"/>
<reference evidence="6" key="2">
    <citation type="submission" date="2023-01" db="EMBL/GenBank/DDBJ databases">
        <authorList>
            <person name="Sun Q."/>
            <person name="Evtushenko L."/>
        </authorList>
    </citation>
    <scope>NUCLEOTIDE SEQUENCE</scope>
    <source>
        <strain evidence="6">VKM Ac-1020</strain>
    </source>
</reference>
<dbReference type="GO" id="GO:0051301">
    <property type="term" value="P:cell division"/>
    <property type="evidence" value="ECO:0007669"/>
    <property type="project" value="UniProtKB-KW"/>
</dbReference>
<evidence type="ECO:0000313" key="7">
    <source>
        <dbReference type="Proteomes" id="UP001142462"/>
    </source>
</evidence>
<name>A0A9W6H3P4_9MICO</name>
<evidence type="ECO:0000313" key="6">
    <source>
        <dbReference type="EMBL" id="GLJ61559.1"/>
    </source>
</evidence>
<dbReference type="Gene3D" id="3.40.710.10">
    <property type="entry name" value="DD-peptidase/beta-lactamase superfamily"/>
    <property type="match status" value="1"/>
</dbReference>
<dbReference type="GO" id="GO:0005886">
    <property type="term" value="C:plasma membrane"/>
    <property type="evidence" value="ECO:0007669"/>
    <property type="project" value="TreeGrafter"/>
</dbReference>
<protein>
    <submittedName>
        <fullName evidence="6">Cell division protein FtsI</fullName>
    </submittedName>
</protein>
<keyword evidence="3" id="KW-0472">Membrane</keyword>
<keyword evidence="6" id="KW-0132">Cell division</keyword>
<organism evidence="6 7">
    <name type="scientific">Microbacterium barkeri</name>
    <dbReference type="NCBI Taxonomy" id="33917"/>
    <lineage>
        <taxon>Bacteria</taxon>
        <taxon>Bacillati</taxon>
        <taxon>Actinomycetota</taxon>
        <taxon>Actinomycetes</taxon>
        <taxon>Micrococcales</taxon>
        <taxon>Microbacteriaceae</taxon>
        <taxon>Microbacterium</taxon>
    </lineage>
</organism>
<dbReference type="InterPro" id="IPR036138">
    <property type="entry name" value="PBP_dimer_sf"/>
</dbReference>
<comment type="subcellular location">
    <subcellularLocation>
        <location evidence="1">Membrane</location>
    </subcellularLocation>
</comment>
<dbReference type="GO" id="GO:0071555">
    <property type="term" value="P:cell wall organization"/>
    <property type="evidence" value="ECO:0007669"/>
    <property type="project" value="TreeGrafter"/>
</dbReference>
<dbReference type="InterPro" id="IPR050515">
    <property type="entry name" value="Beta-lactam/transpept"/>
</dbReference>
<dbReference type="EMBL" id="BSEJ01000007">
    <property type="protein sequence ID" value="GLJ61559.1"/>
    <property type="molecule type" value="Genomic_DNA"/>
</dbReference>
<dbReference type="InterPro" id="IPR005311">
    <property type="entry name" value="PBP_dimer"/>
</dbReference>
<dbReference type="RefSeq" id="WP_271173270.1">
    <property type="nucleotide sequence ID" value="NZ_BSEJ01000007.1"/>
</dbReference>
<dbReference type="GO" id="GO:0008658">
    <property type="term" value="F:penicillin binding"/>
    <property type="evidence" value="ECO:0007669"/>
    <property type="project" value="InterPro"/>
</dbReference>
<dbReference type="PANTHER" id="PTHR30627:SF1">
    <property type="entry name" value="PEPTIDOGLYCAN D,D-TRANSPEPTIDASE FTSI"/>
    <property type="match status" value="1"/>
</dbReference>
<evidence type="ECO:0000256" key="2">
    <source>
        <dbReference type="ARBA" id="ARBA00007171"/>
    </source>
</evidence>
<comment type="similarity">
    <text evidence="2">Belongs to the transpeptidase family.</text>
</comment>
<sequence>MHAKARRSARRRTAVAGALVAVVVAGFAVRLVDIQVVNAQEHLDNRAAYSGIASTQTLYGTRGSIVDANGAVLASSTMQYAAQFNPQNVKDLTREDEDGEEHVVTWEESAAAIGEIVGMSGEDIEKIVSDALAANPDSEYAPLGKKLSTEQYRKILALGLPYIHFEPVQSRAYPYGAVAGNLLGFVGTNGTPLAGYESAQNACLEAKNGSLSYQQGSDGLIIPGTETTKAPVDGGTLQLTIDADLQWYMQQMIAEETQNQGAQSGAVMVVEVATGAVRAAAEYPTVDPNDFGASKEDDRYSRIFSRTFEPGSTFKAITAATLLDQGAVTPSSSVTASGFETFPNGARVGDSFSHGTFNYTLTGALIDSSNVALSKFGELVPDETRYEYLQKFGVGTPTDIGFPGEESGLIYPPDQWGPQGHYATTFGQAFTTTMPQVVNAYQTIANGGVREPLHIVESCTTADGEVEKPELSDPERVVSEDAADTTIRLLENVATQGTLADQVAVDGYRIGIKTGTAQKSDGKGGYKAGVYFTSIVGVVPADDPEYIVMVTLDEPTRVTSSAATAPALQKAMTQVVKNYRVMPSETTEEPLPKFAE</sequence>
<feature type="domain" description="Penicillin-binding protein dimerisation" evidence="5">
    <location>
        <begin position="59"/>
        <end position="189"/>
    </location>
</feature>
<keyword evidence="6" id="KW-0131">Cell cycle</keyword>
<dbReference type="SUPFAM" id="SSF56601">
    <property type="entry name" value="beta-lactamase/transpeptidase-like"/>
    <property type="match status" value="1"/>
</dbReference>
<evidence type="ECO:0000259" key="4">
    <source>
        <dbReference type="Pfam" id="PF00905"/>
    </source>
</evidence>
<feature type="domain" description="Penicillin-binding protein transpeptidase" evidence="4">
    <location>
        <begin position="265"/>
        <end position="572"/>
    </location>
</feature>
<comment type="caution">
    <text evidence="6">The sequence shown here is derived from an EMBL/GenBank/DDBJ whole genome shotgun (WGS) entry which is preliminary data.</text>
</comment>
<dbReference type="Pfam" id="PF03717">
    <property type="entry name" value="PBP_dimer"/>
    <property type="match status" value="1"/>
</dbReference>
<dbReference type="InterPro" id="IPR001460">
    <property type="entry name" value="PCN-bd_Tpept"/>
</dbReference>
<dbReference type="SUPFAM" id="SSF56519">
    <property type="entry name" value="Penicillin binding protein dimerisation domain"/>
    <property type="match status" value="1"/>
</dbReference>
<evidence type="ECO:0000256" key="3">
    <source>
        <dbReference type="ARBA" id="ARBA00023136"/>
    </source>
</evidence>
<dbReference type="InterPro" id="IPR012338">
    <property type="entry name" value="Beta-lactam/transpept-like"/>
</dbReference>
<keyword evidence="7" id="KW-1185">Reference proteome</keyword>
<dbReference type="AlphaFoldDB" id="A0A9W6H3P4"/>
<dbReference type="Proteomes" id="UP001142462">
    <property type="component" value="Unassembled WGS sequence"/>
</dbReference>
<gene>
    <name evidence="6" type="ORF">GCM10017576_16890</name>
</gene>
<dbReference type="Gene3D" id="3.30.450.330">
    <property type="match status" value="1"/>
</dbReference>
<dbReference type="Gene3D" id="3.90.1310.10">
    <property type="entry name" value="Penicillin-binding protein 2a (Domain 2)"/>
    <property type="match status" value="1"/>
</dbReference>